<evidence type="ECO:0000313" key="1">
    <source>
        <dbReference type="EMBL" id="SIR77515.1"/>
    </source>
</evidence>
<dbReference type="OrthoDB" id="248163at2157"/>
<sequence length="112" mass="12911">MSATESNHRVSDLVDAFVDLKIEDFLRVTVSDVTIKCHVHDIDRTSDRFTLLLKTFSNDYLRIETQWAGGWLDPQVDRLKPIAEERQPLGELQAIELTGNKKLSEPFKQKKL</sequence>
<dbReference type="Proteomes" id="UP000186914">
    <property type="component" value="Unassembled WGS sequence"/>
</dbReference>
<keyword evidence="2" id="KW-1185">Reference proteome</keyword>
<organism evidence="1 2">
    <name type="scientific">Haladaptatus litoreus</name>
    <dbReference type="NCBI Taxonomy" id="553468"/>
    <lineage>
        <taxon>Archaea</taxon>
        <taxon>Methanobacteriati</taxon>
        <taxon>Methanobacteriota</taxon>
        <taxon>Stenosarchaea group</taxon>
        <taxon>Halobacteria</taxon>
        <taxon>Halobacteriales</taxon>
        <taxon>Haladaptataceae</taxon>
        <taxon>Haladaptatus</taxon>
    </lineage>
</organism>
<dbReference type="RefSeq" id="WP_076431610.1">
    <property type="nucleotide sequence ID" value="NZ_FTNO01000004.1"/>
</dbReference>
<evidence type="ECO:0000313" key="2">
    <source>
        <dbReference type="Proteomes" id="UP000186914"/>
    </source>
</evidence>
<reference evidence="2" key="1">
    <citation type="submission" date="2017-01" db="EMBL/GenBank/DDBJ databases">
        <authorList>
            <person name="Varghese N."/>
            <person name="Submissions S."/>
        </authorList>
    </citation>
    <scope>NUCLEOTIDE SEQUENCE [LARGE SCALE GENOMIC DNA]</scope>
    <source>
        <strain evidence="2">CGMCC 1.7737</strain>
    </source>
</reference>
<name>A0A1N7DP82_9EURY</name>
<proteinExistence type="predicted"/>
<dbReference type="AlphaFoldDB" id="A0A1N7DP82"/>
<accession>A0A1N7DP82</accession>
<protein>
    <submittedName>
        <fullName evidence="1">Uncharacterized protein</fullName>
    </submittedName>
</protein>
<dbReference type="EMBL" id="FTNO01000004">
    <property type="protein sequence ID" value="SIR77515.1"/>
    <property type="molecule type" value="Genomic_DNA"/>
</dbReference>
<gene>
    <name evidence="1" type="ORF">SAMN05421858_3786</name>
</gene>